<name>A0AAD1KEB2_9GAMM</name>
<dbReference type="Proteomes" id="UP000825078">
    <property type="component" value="Chromosome"/>
</dbReference>
<keyword evidence="1" id="KW-0472">Membrane</keyword>
<evidence type="ECO:0000256" key="1">
    <source>
        <dbReference type="SAM" id="Phobius"/>
    </source>
</evidence>
<sequence length="142" mass="16310">MENCMKGKAPVVIGSIFIAYLVFVAVVILFYEPKPEDMSWEDRQAYNQSKVTELLLGQTLEQTIETLGRADFSEAMQTHGQSLQVLFYRTQHVKSDGKTTKDECTPLLFADGRLQAWGEDTYQQYLQQHMQPQQTTPKQTQE</sequence>
<dbReference type="EMBL" id="AP024613">
    <property type="protein sequence ID" value="BCV45892.1"/>
    <property type="molecule type" value="Genomic_DNA"/>
</dbReference>
<keyword evidence="1" id="KW-0812">Transmembrane</keyword>
<keyword evidence="1" id="KW-1133">Transmembrane helix</keyword>
<evidence type="ECO:0000313" key="3">
    <source>
        <dbReference type="Proteomes" id="UP000825078"/>
    </source>
</evidence>
<feature type="transmembrane region" description="Helical" evidence="1">
    <location>
        <begin position="12"/>
        <end position="31"/>
    </location>
</feature>
<reference evidence="2" key="1">
    <citation type="submission" date="2021-05" db="EMBL/GenBank/DDBJ databases">
        <title>Molecular characterization for Shewanella algae harboring chromosomal blaOXA-55-like strains isolated from clinical and environment sample.</title>
        <authorList>
            <person name="Ohama Y."/>
            <person name="Aoki K."/>
            <person name="Harada S."/>
            <person name="Moriya K."/>
            <person name="Ishii Y."/>
            <person name="Tateda K."/>
        </authorList>
    </citation>
    <scope>NUCLEOTIDE SEQUENCE</scope>
    <source>
        <strain evidence="2">TUM17379</strain>
    </source>
</reference>
<dbReference type="Pfam" id="PF11399">
    <property type="entry name" value="DUF3192"/>
    <property type="match status" value="1"/>
</dbReference>
<dbReference type="InterPro" id="IPR021534">
    <property type="entry name" value="DUF3192"/>
</dbReference>
<organism evidence="2 3">
    <name type="scientific">Shewanella algae</name>
    <dbReference type="NCBI Taxonomy" id="38313"/>
    <lineage>
        <taxon>Bacteria</taxon>
        <taxon>Pseudomonadati</taxon>
        <taxon>Pseudomonadota</taxon>
        <taxon>Gammaproteobacteria</taxon>
        <taxon>Alteromonadales</taxon>
        <taxon>Shewanellaceae</taxon>
        <taxon>Shewanella</taxon>
    </lineage>
</organism>
<evidence type="ECO:0000313" key="2">
    <source>
        <dbReference type="EMBL" id="BCV45892.1"/>
    </source>
</evidence>
<proteinExistence type="predicted"/>
<dbReference type="AlphaFoldDB" id="A0AAD1KEB2"/>
<accession>A0AAD1KEB2</accession>
<protein>
    <submittedName>
        <fullName evidence="2">DUF3192 domain-containing protein</fullName>
    </submittedName>
</protein>
<gene>
    <name evidence="2" type="ORF">TUM17379_29100</name>
</gene>